<dbReference type="InterPro" id="IPR036910">
    <property type="entry name" value="HMG_box_dom_sf"/>
</dbReference>
<dbReference type="InterPro" id="IPR039259">
    <property type="entry name" value="Protein_maelstrom"/>
</dbReference>
<accession>A0A6P4Z2Q4</accession>
<evidence type="ECO:0000256" key="11">
    <source>
        <dbReference type="ARBA" id="ARBA00023254"/>
    </source>
</evidence>
<gene>
    <name evidence="17" type="primary">LOC109474842</name>
</gene>
<evidence type="ECO:0000256" key="12">
    <source>
        <dbReference type="ARBA" id="ARBA00025698"/>
    </source>
</evidence>
<dbReference type="GeneID" id="109474842"/>
<dbReference type="InterPro" id="IPR009071">
    <property type="entry name" value="HMG_box_dom"/>
</dbReference>
<feature type="region of interest" description="Disordered" evidence="13">
    <location>
        <begin position="349"/>
        <end position="388"/>
    </location>
</feature>
<dbReference type="PANTHER" id="PTHR21358:SF4">
    <property type="entry name" value="PROTEIN MAELSTROM HOMOLOG"/>
    <property type="match status" value="1"/>
</dbReference>
<dbReference type="Pfam" id="PF09011">
    <property type="entry name" value="HMG_box_2"/>
    <property type="match status" value="1"/>
</dbReference>
<evidence type="ECO:0000256" key="13">
    <source>
        <dbReference type="SAM" id="MobiDB-lite"/>
    </source>
</evidence>
<comment type="similarity">
    <text evidence="3">Belongs to the maelstrom family.</text>
</comment>
<evidence type="ECO:0000313" key="16">
    <source>
        <dbReference type="Proteomes" id="UP000515135"/>
    </source>
</evidence>
<keyword evidence="11" id="KW-0469">Meiosis</keyword>
<keyword evidence="7" id="KW-0221">Differentiation</keyword>
<dbReference type="OrthoDB" id="24555at2759"/>
<organism evidence="16 17">
    <name type="scientific">Branchiostoma belcheri</name>
    <name type="common">Amphioxus</name>
    <dbReference type="NCBI Taxonomy" id="7741"/>
    <lineage>
        <taxon>Eukaryota</taxon>
        <taxon>Metazoa</taxon>
        <taxon>Chordata</taxon>
        <taxon>Cephalochordata</taxon>
        <taxon>Leptocardii</taxon>
        <taxon>Amphioxiformes</taxon>
        <taxon>Branchiostomatidae</taxon>
        <taxon>Branchiostoma</taxon>
    </lineage>
</organism>
<keyword evidence="9" id="KW-0943">RNA-mediated gene silencing</keyword>
<dbReference type="Pfam" id="PF13017">
    <property type="entry name" value="Maelstrom"/>
    <property type="match status" value="1"/>
</dbReference>
<dbReference type="FunFam" id="1.10.30.10:FF:000093">
    <property type="entry name" value="AGAP002022-PA"/>
    <property type="match status" value="1"/>
</dbReference>
<protein>
    <recommendedName>
        <fullName evidence="4">Protein maelstrom homolog</fullName>
    </recommendedName>
</protein>
<comment type="subcellular location">
    <subcellularLocation>
        <location evidence="2">Cytoplasm</location>
    </subcellularLocation>
    <subcellularLocation>
        <location evidence="1">Nucleus</location>
    </subcellularLocation>
</comment>
<comment type="function">
    <text evidence="12">Plays a central role during spermatogenesis by repressing transposable elements and preventing their mobilization, which is essential for the germline integrity. Acts via the piRNA metabolic process, which mediates the repression of transposable elements during meiosis by forming complexes composed of piRNAs and Piwi proteins and governs the methylation and subsequent repression of transposons. Its association with piP-bodies suggests a participation in the secondary piRNAs metabolic process. Required for the localization of germ-cell factors to the meiotic nuage.</text>
</comment>
<dbReference type="InterPro" id="IPR024970">
    <property type="entry name" value="Maelstrom"/>
</dbReference>
<evidence type="ECO:0000256" key="7">
    <source>
        <dbReference type="ARBA" id="ARBA00022782"/>
    </source>
</evidence>
<evidence type="ECO:0000256" key="9">
    <source>
        <dbReference type="ARBA" id="ARBA00023158"/>
    </source>
</evidence>
<dbReference type="CDD" id="cd21992">
    <property type="entry name" value="HMG-box_MAEL"/>
    <property type="match status" value="1"/>
</dbReference>
<proteinExistence type="inferred from homology"/>
<keyword evidence="8" id="KW-0238">DNA-binding</keyword>
<evidence type="ECO:0000256" key="2">
    <source>
        <dbReference type="ARBA" id="ARBA00004496"/>
    </source>
</evidence>
<dbReference type="Gene3D" id="1.10.30.10">
    <property type="entry name" value="High mobility group box domain"/>
    <property type="match status" value="1"/>
</dbReference>
<evidence type="ECO:0000313" key="17">
    <source>
        <dbReference type="RefSeq" id="XP_019630843.1"/>
    </source>
</evidence>
<dbReference type="GO" id="GO:0034587">
    <property type="term" value="P:piRNA processing"/>
    <property type="evidence" value="ECO:0007669"/>
    <property type="project" value="TreeGrafter"/>
</dbReference>
<keyword evidence="5" id="KW-0217">Developmental protein</keyword>
<dbReference type="GO" id="GO:0043565">
    <property type="term" value="F:sequence-specific DNA binding"/>
    <property type="evidence" value="ECO:0007669"/>
    <property type="project" value="TreeGrafter"/>
</dbReference>
<evidence type="ECO:0000256" key="5">
    <source>
        <dbReference type="ARBA" id="ARBA00022473"/>
    </source>
</evidence>
<sequence length="492" mass="55029">MPPKKKNKPQRNGFWVYMQEMIPEFKRQGYQMPNGMADVVKLAHPSWKALPDSERQAYDRQAKALKQSAAAMGGRLDCMGRPLADRVDTEEVMQKRRREERKRVVQAWPPGNGVVQEKFLLLSIQSLCELPDNMGYMPCEIGVVEYSLQDGITREFHRFIKPGKPPLGYRYLCQSTSDNTHQIPVEGFELAEGNYHQLWADLCNFASPNGRNFPPLYSQVTHTAMCEWCLDWLAERAEEYNRFRVYELDGLIQDLYEHHSGPPPSMSMIASILNTSVFDYEEGSSCEYHASKEVKHCALGAVKRFCFSISDSMAQVYGLELTPRHLPERPENKGHYTILPSDAFALDRRPAYDPPYRQRPPSQPRGPTYNPPSSYGRDQRNGVAVASSSDGAFPARDIRVHAQPSHSASSSSVPETQALRIPTTPGFVAQLSGAVVAGLGRGRGRGALGLTPEQMRNLTTGGRPQSQSVGGLQQQMAGLTVHTQPIGQETFD</sequence>
<dbReference type="SUPFAM" id="SSF47095">
    <property type="entry name" value="HMG-box"/>
    <property type="match status" value="1"/>
</dbReference>
<evidence type="ECO:0000256" key="6">
    <source>
        <dbReference type="ARBA" id="ARBA00022490"/>
    </source>
</evidence>
<dbReference type="RefSeq" id="XP_019630843.1">
    <property type="nucleotide sequence ID" value="XM_019775284.1"/>
</dbReference>
<dbReference type="GO" id="GO:0007140">
    <property type="term" value="P:male meiotic nuclear division"/>
    <property type="evidence" value="ECO:0007669"/>
    <property type="project" value="TreeGrafter"/>
</dbReference>
<evidence type="ECO:0000256" key="10">
    <source>
        <dbReference type="ARBA" id="ARBA00023242"/>
    </source>
</evidence>
<keyword evidence="10" id="KW-0539">Nucleus</keyword>
<dbReference type="GO" id="GO:0007283">
    <property type="term" value="P:spermatogenesis"/>
    <property type="evidence" value="ECO:0007669"/>
    <property type="project" value="TreeGrafter"/>
</dbReference>
<name>A0A6P4Z2Q4_BRABE</name>
<dbReference type="Proteomes" id="UP000515135">
    <property type="component" value="Unplaced"/>
</dbReference>
<dbReference type="AlphaFoldDB" id="A0A6P4Z2Q4"/>
<dbReference type="KEGG" id="bbel:109474842"/>
<dbReference type="GO" id="GO:0045892">
    <property type="term" value="P:negative regulation of DNA-templated transcription"/>
    <property type="evidence" value="ECO:0007669"/>
    <property type="project" value="TreeGrafter"/>
</dbReference>
<feature type="domain" description="HMG box" evidence="14">
    <location>
        <begin position="5"/>
        <end position="68"/>
    </location>
</feature>
<keyword evidence="16" id="KW-1185">Reference proteome</keyword>
<dbReference type="GO" id="GO:0005634">
    <property type="term" value="C:nucleus"/>
    <property type="evidence" value="ECO:0007669"/>
    <property type="project" value="UniProtKB-SubCell"/>
</dbReference>
<reference evidence="17" key="1">
    <citation type="submission" date="2025-08" db="UniProtKB">
        <authorList>
            <consortium name="RefSeq"/>
        </authorList>
    </citation>
    <scope>IDENTIFICATION</scope>
    <source>
        <tissue evidence="17">Gonad</tissue>
    </source>
</reference>
<feature type="domain" description="Maelstrom" evidence="15">
    <location>
        <begin position="136"/>
        <end position="329"/>
    </location>
</feature>
<keyword evidence="6" id="KW-0963">Cytoplasm</keyword>
<dbReference type="GO" id="GO:0030154">
    <property type="term" value="P:cell differentiation"/>
    <property type="evidence" value="ECO:0007669"/>
    <property type="project" value="UniProtKB-KW"/>
</dbReference>
<dbReference type="PANTHER" id="PTHR21358">
    <property type="entry name" value="PROTEIN MAELSTROM HOMOLOG"/>
    <property type="match status" value="1"/>
</dbReference>
<evidence type="ECO:0000256" key="1">
    <source>
        <dbReference type="ARBA" id="ARBA00004123"/>
    </source>
</evidence>
<evidence type="ECO:0000256" key="8">
    <source>
        <dbReference type="ARBA" id="ARBA00023125"/>
    </source>
</evidence>
<evidence type="ECO:0000259" key="15">
    <source>
        <dbReference type="Pfam" id="PF13017"/>
    </source>
</evidence>
<evidence type="ECO:0000256" key="4">
    <source>
        <dbReference type="ARBA" id="ARBA00021076"/>
    </source>
</evidence>
<evidence type="ECO:0000256" key="3">
    <source>
        <dbReference type="ARBA" id="ARBA00007057"/>
    </source>
</evidence>
<evidence type="ECO:0000259" key="14">
    <source>
        <dbReference type="Pfam" id="PF09011"/>
    </source>
</evidence>
<dbReference type="GO" id="GO:0043186">
    <property type="term" value="C:P granule"/>
    <property type="evidence" value="ECO:0007669"/>
    <property type="project" value="TreeGrafter"/>
</dbReference>
<dbReference type="GO" id="GO:0060964">
    <property type="term" value="P:regulation of miRNA-mediated gene silencing"/>
    <property type="evidence" value="ECO:0007669"/>
    <property type="project" value="InterPro"/>
</dbReference>